<feature type="domain" description="UVR" evidence="3">
    <location>
        <begin position="246"/>
        <end position="281"/>
    </location>
</feature>
<evidence type="ECO:0000256" key="2">
    <source>
        <dbReference type="SAM" id="MobiDB-lite"/>
    </source>
</evidence>
<dbReference type="InterPro" id="IPR035901">
    <property type="entry name" value="GIY-YIG_endonuc_sf"/>
</dbReference>
<dbReference type="GO" id="GO:0009380">
    <property type="term" value="C:excinuclease repair complex"/>
    <property type="evidence" value="ECO:0007669"/>
    <property type="project" value="TreeGrafter"/>
</dbReference>
<dbReference type="SUPFAM" id="SSF82771">
    <property type="entry name" value="GIY-YIG endonuclease"/>
    <property type="match status" value="1"/>
</dbReference>
<dbReference type="InterPro" id="IPR047296">
    <property type="entry name" value="GIY-YIG_UvrC_Cho"/>
</dbReference>
<evidence type="ECO:0000259" key="3">
    <source>
        <dbReference type="PROSITE" id="PS50151"/>
    </source>
</evidence>
<dbReference type="Gene3D" id="3.40.1440.10">
    <property type="entry name" value="GIY-YIG endonuclease"/>
    <property type="match status" value="1"/>
</dbReference>
<feature type="region of interest" description="Disordered" evidence="2">
    <location>
        <begin position="395"/>
        <end position="420"/>
    </location>
</feature>
<dbReference type="InterPro" id="IPR000305">
    <property type="entry name" value="GIY-YIG_endonuc"/>
</dbReference>
<dbReference type="EMBL" id="CP036298">
    <property type="protein sequence ID" value="QDV24015.1"/>
    <property type="molecule type" value="Genomic_DNA"/>
</dbReference>
<dbReference type="OrthoDB" id="9803913at2"/>
<feature type="domain" description="GIY-YIG" evidence="4">
    <location>
        <begin position="47"/>
        <end position="125"/>
    </location>
</feature>
<dbReference type="GO" id="GO:0009432">
    <property type="term" value="P:SOS response"/>
    <property type="evidence" value="ECO:0007669"/>
    <property type="project" value="UniProtKB-KW"/>
</dbReference>
<dbReference type="PROSITE" id="PS50151">
    <property type="entry name" value="UVR"/>
    <property type="match status" value="1"/>
</dbReference>
<dbReference type="Proteomes" id="UP000318017">
    <property type="component" value="Chromosome"/>
</dbReference>
<feature type="compositionally biased region" description="Basic residues" evidence="2">
    <location>
        <begin position="405"/>
        <end position="420"/>
    </location>
</feature>
<sequence length="420" mass="47661">MEVALDEVVFSDFGDDPLFPFARTGLFRVEGATPQELRTQIKQFSPRCPGVYGMLDRLGRLIYVGKSKSLRNRLMSYFLPHNEEDKAGRIVQSSCAIVWEPQPSEFAALLREQYLIRNFQPRFNVQGLPKRQQPIFICLGRAPAEQLYTARRDEAKALVQLGPLFGAGRANRAVEVLNRLFKLRDCGSKQPCSFTDQLQLFDIELRPGCIRLEIATCLGPCISACSRGAYESQVVRAQAFLEGSDESVLDELEQAMRIAAQKMHFEQAAVLREDWKAVRWLYRRASDLARARQQYTFVYPVKGTSCHRTPGKPSSNFDIWYLIRRGIIEAAVAAPQTDEELKKKEKLINLWLNQDQYIGGSFSPRSETLALVTSWFRNTTGEIRKTFLPEACMVPNPKPTSLGRAKSRAQTRKSRPVSLS</sequence>
<accession>A0A518G601</accession>
<protein>
    <submittedName>
        <fullName evidence="5">UvrABC system protein C</fullName>
    </submittedName>
</protein>
<evidence type="ECO:0000313" key="6">
    <source>
        <dbReference type="Proteomes" id="UP000318017"/>
    </source>
</evidence>
<dbReference type="Gene3D" id="4.10.860.10">
    <property type="entry name" value="UVR domain"/>
    <property type="match status" value="1"/>
</dbReference>
<dbReference type="Pfam" id="PF02151">
    <property type="entry name" value="UVR"/>
    <property type="match status" value="1"/>
</dbReference>
<evidence type="ECO:0000313" key="5">
    <source>
        <dbReference type="EMBL" id="QDV24015.1"/>
    </source>
</evidence>
<dbReference type="InterPro" id="IPR036876">
    <property type="entry name" value="UVR_dom_sf"/>
</dbReference>
<dbReference type="InterPro" id="IPR001943">
    <property type="entry name" value="UVR_dom"/>
</dbReference>
<dbReference type="AlphaFoldDB" id="A0A518G601"/>
<dbReference type="RefSeq" id="WP_145077363.1">
    <property type="nucleotide sequence ID" value="NZ_CP036298.1"/>
</dbReference>
<keyword evidence="1" id="KW-0227">DNA damage</keyword>
<gene>
    <name evidence="5" type="primary">uvrC_2</name>
    <name evidence="5" type="ORF">Q31a_23280</name>
</gene>
<proteinExistence type="predicted"/>
<dbReference type="SUPFAM" id="SSF46600">
    <property type="entry name" value="C-terminal UvrC-binding domain of UvrB"/>
    <property type="match status" value="1"/>
</dbReference>
<dbReference type="CDD" id="cd10434">
    <property type="entry name" value="GIY-YIG_UvrC_Cho"/>
    <property type="match status" value="1"/>
</dbReference>
<dbReference type="PANTHER" id="PTHR30562:SF1">
    <property type="entry name" value="UVRABC SYSTEM PROTEIN C"/>
    <property type="match status" value="1"/>
</dbReference>
<dbReference type="KEGG" id="ahel:Q31a_23280"/>
<dbReference type="PROSITE" id="PS50164">
    <property type="entry name" value="GIY_YIG"/>
    <property type="match status" value="1"/>
</dbReference>
<organism evidence="5 6">
    <name type="scientific">Aureliella helgolandensis</name>
    <dbReference type="NCBI Taxonomy" id="2527968"/>
    <lineage>
        <taxon>Bacteria</taxon>
        <taxon>Pseudomonadati</taxon>
        <taxon>Planctomycetota</taxon>
        <taxon>Planctomycetia</taxon>
        <taxon>Pirellulales</taxon>
        <taxon>Pirellulaceae</taxon>
        <taxon>Aureliella</taxon>
    </lineage>
</organism>
<dbReference type="InterPro" id="IPR050066">
    <property type="entry name" value="UvrABC_protein_C"/>
</dbReference>
<keyword evidence="1" id="KW-0742">SOS response</keyword>
<keyword evidence="6" id="KW-1185">Reference proteome</keyword>
<dbReference type="Pfam" id="PF01541">
    <property type="entry name" value="GIY-YIG"/>
    <property type="match status" value="1"/>
</dbReference>
<dbReference type="GO" id="GO:0006289">
    <property type="term" value="P:nucleotide-excision repair"/>
    <property type="evidence" value="ECO:0007669"/>
    <property type="project" value="InterPro"/>
</dbReference>
<dbReference type="PANTHER" id="PTHR30562">
    <property type="entry name" value="UVRC/OXIDOREDUCTASE"/>
    <property type="match status" value="1"/>
</dbReference>
<evidence type="ECO:0000256" key="1">
    <source>
        <dbReference type="ARBA" id="ARBA00023236"/>
    </source>
</evidence>
<reference evidence="5 6" key="1">
    <citation type="submission" date="2019-02" db="EMBL/GenBank/DDBJ databases">
        <title>Deep-cultivation of Planctomycetes and their phenomic and genomic characterization uncovers novel biology.</title>
        <authorList>
            <person name="Wiegand S."/>
            <person name="Jogler M."/>
            <person name="Boedeker C."/>
            <person name="Pinto D."/>
            <person name="Vollmers J."/>
            <person name="Rivas-Marin E."/>
            <person name="Kohn T."/>
            <person name="Peeters S.H."/>
            <person name="Heuer A."/>
            <person name="Rast P."/>
            <person name="Oberbeckmann S."/>
            <person name="Bunk B."/>
            <person name="Jeske O."/>
            <person name="Meyerdierks A."/>
            <person name="Storesund J.E."/>
            <person name="Kallscheuer N."/>
            <person name="Luecker S."/>
            <person name="Lage O.M."/>
            <person name="Pohl T."/>
            <person name="Merkel B.J."/>
            <person name="Hornburger P."/>
            <person name="Mueller R.-W."/>
            <person name="Bruemmer F."/>
            <person name="Labrenz M."/>
            <person name="Spormann A.M."/>
            <person name="Op den Camp H."/>
            <person name="Overmann J."/>
            <person name="Amann R."/>
            <person name="Jetten M.S.M."/>
            <person name="Mascher T."/>
            <person name="Medema M.H."/>
            <person name="Devos D.P."/>
            <person name="Kaster A.-K."/>
            <person name="Ovreas L."/>
            <person name="Rohde M."/>
            <person name="Galperin M.Y."/>
            <person name="Jogler C."/>
        </authorList>
    </citation>
    <scope>NUCLEOTIDE SEQUENCE [LARGE SCALE GENOMIC DNA]</scope>
    <source>
        <strain evidence="5 6">Q31a</strain>
    </source>
</reference>
<name>A0A518G601_9BACT</name>
<dbReference type="SMART" id="SM00465">
    <property type="entry name" value="GIYc"/>
    <property type="match status" value="1"/>
</dbReference>
<evidence type="ECO:0000259" key="4">
    <source>
        <dbReference type="PROSITE" id="PS50164"/>
    </source>
</evidence>